<dbReference type="Gene3D" id="3.40.30.10">
    <property type="entry name" value="Glutaredoxin"/>
    <property type="match status" value="1"/>
</dbReference>
<dbReference type="EMBL" id="BAAAKW010000017">
    <property type="protein sequence ID" value="GAA1212652.1"/>
    <property type="molecule type" value="Genomic_DNA"/>
</dbReference>
<evidence type="ECO:0000313" key="4">
    <source>
        <dbReference type="Proteomes" id="UP001500943"/>
    </source>
</evidence>
<evidence type="ECO:0000259" key="2">
    <source>
        <dbReference type="PROSITE" id="PS51352"/>
    </source>
</evidence>
<protein>
    <recommendedName>
        <fullName evidence="2">Thioredoxin domain-containing protein</fullName>
    </recommendedName>
</protein>
<keyword evidence="1" id="KW-0472">Membrane</keyword>
<feature type="transmembrane region" description="Helical" evidence="1">
    <location>
        <begin position="70"/>
        <end position="102"/>
    </location>
</feature>
<proteinExistence type="predicted"/>
<organism evidence="3 4">
    <name type="scientific">Rhodoglobus aureus</name>
    <dbReference type="NCBI Taxonomy" id="191497"/>
    <lineage>
        <taxon>Bacteria</taxon>
        <taxon>Bacillati</taxon>
        <taxon>Actinomycetota</taxon>
        <taxon>Actinomycetes</taxon>
        <taxon>Micrococcales</taxon>
        <taxon>Microbacteriaceae</taxon>
        <taxon>Rhodoglobus</taxon>
    </lineage>
</organism>
<dbReference type="InterPro" id="IPR036249">
    <property type="entry name" value="Thioredoxin-like_sf"/>
</dbReference>
<accession>A0ABN1VJY1</accession>
<evidence type="ECO:0000313" key="3">
    <source>
        <dbReference type="EMBL" id="GAA1212652.1"/>
    </source>
</evidence>
<dbReference type="Proteomes" id="UP001500943">
    <property type="component" value="Unassembled WGS sequence"/>
</dbReference>
<sequence length="276" mass="30424">MRFLKAVYGEATATLALLMIALVIVRTIAESQPWWLAAALPWVAYALYLALLMTRLVVVRRRHPWVQLSVALVGVAAAIVAGPFAVLVAVLGLAVILGYNYWYSVQHVTARPVRVDEPLPLFPLTTMDGDVVDSSVLTHQPHVIMFIRGNWCPFCMAQVSQIAAQYRELDKRGVAVAIISPQKPEDTVELAKRFDIPMTYYIDEDGGAAAVLDIVQSGGTPVMFSAGTDLDTVVPTVIITDHTGMVLWAEHTDNHRVRPEPTTFLDVLDQHGIRSR</sequence>
<name>A0ABN1VJY1_9MICO</name>
<dbReference type="RefSeq" id="WP_343923732.1">
    <property type="nucleotide sequence ID" value="NZ_BAAAKW010000017.1"/>
</dbReference>
<reference evidence="3 4" key="1">
    <citation type="journal article" date="2019" name="Int. J. Syst. Evol. Microbiol.">
        <title>The Global Catalogue of Microorganisms (GCM) 10K type strain sequencing project: providing services to taxonomists for standard genome sequencing and annotation.</title>
        <authorList>
            <consortium name="The Broad Institute Genomics Platform"/>
            <consortium name="The Broad Institute Genome Sequencing Center for Infectious Disease"/>
            <person name="Wu L."/>
            <person name="Ma J."/>
        </authorList>
    </citation>
    <scope>NUCLEOTIDE SEQUENCE [LARGE SCALE GENOMIC DNA]</scope>
    <source>
        <strain evidence="3 4">JCM 12762</strain>
    </source>
</reference>
<feature type="transmembrane region" description="Helical" evidence="1">
    <location>
        <begin position="7"/>
        <end position="28"/>
    </location>
</feature>
<dbReference type="PROSITE" id="PS51352">
    <property type="entry name" value="THIOREDOXIN_2"/>
    <property type="match status" value="1"/>
</dbReference>
<feature type="transmembrane region" description="Helical" evidence="1">
    <location>
        <begin position="34"/>
        <end position="58"/>
    </location>
</feature>
<dbReference type="InterPro" id="IPR013766">
    <property type="entry name" value="Thioredoxin_domain"/>
</dbReference>
<keyword evidence="4" id="KW-1185">Reference proteome</keyword>
<dbReference type="SUPFAM" id="SSF52833">
    <property type="entry name" value="Thioredoxin-like"/>
    <property type="match status" value="1"/>
</dbReference>
<keyword evidence="1" id="KW-1133">Transmembrane helix</keyword>
<evidence type="ECO:0000256" key="1">
    <source>
        <dbReference type="SAM" id="Phobius"/>
    </source>
</evidence>
<gene>
    <name evidence="3" type="ORF">GCM10009655_09920</name>
</gene>
<dbReference type="InterPro" id="IPR000866">
    <property type="entry name" value="AhpC/TSA"/>
</dbReference>
<dbReference type="Pfam" id="PF00578">
    <property type="entry name" value="AhpC-TSA"/>
    <property type="match status" value="1"/>
</dbReference>
<keyword evidence="1" id="KW-0812">Transmembrane</keyword>
<feature type="domain" description="Thioredoxin" evidence="2">
    <location>
        <begin position="113"/>
        <end position="273"/>
    </location>
</feature>
<comment type="caution">
    <text evidence="3">The sequence shown here is derived from an EMBL/GenBank/DDBJ whole genome shotgun (WGS) entry which is preliminary data.</text>
</comment>